<reference evidence="1" key="1">
    <citation type="submission" date="2008-06" db="EMBL/GenBank/DDBJ databases">
        <authorList>
            <person name="Carlson J."/>
            <person name="Booth B."/>
            <person name="Frise E."/>
            <person name="Park S."/>
            <person name="Wan K."/>
            <person name="Yu C."/>
            <person name="Celniker S."/>
        </authorList>
    </citation>
    <scope>NUCLEOTIDE SEQUENCE</scope>
</reference>
<dbReference type="VEuPathDB" id="VectorBase:FBgn0083984"/>
<protein>
    <submittedName>
        <fullName evidence="1">IP21248p</fullName>
    </submittedName>
</protein>
<dbReference type="AlphaFoldDB" id="B3DNH9"/>
<proteinExistence type="evidence at transcript level"/>
<dbReference type="PANTHER" id="PTHR34651">
    <property type="entry name" value="SIMILAR TO ENSANGP00000021391"/>
    <property type="match status" value="1"/>
</dbReference>
<dbReference type="PANTHER" id="PTHR34651:SF1">
    <property type="entry name" value="SIMILAR TO ENSANGP00000021391"/>
    <property type="match status" value="1"/>
</dbReference>
<dbReference type="Pfam" id="PF15031">
    <property type="entry name" value="DUF4528"/>
    <property type="match status" value="1"/>
</dbReference>
<name>B3DNH9_DROME</name>
<sequence length="160" mass="18889">KTHESQLLLFCDAIVSIFGYKMQLTRLLLKPRASEVLTAYLKQCHEPPWTSYFVKFHDVANDQRGMSHFNWTLENGTNYHILRTACYPYMKYHCSKREVQDLWLEDKFFRFLKVINLGLPMLFYGLAAIRLISHTEIVHVSETVKVPIYFLYPEDKGSSF</sequence>
<dbReference type="InterPro" id="IPR029245">
    <property type="entry name" value="DUF4528"/>
</dbReference>
<dbReference type="HOGENOM" id="CLU_129379_0_0_1"/>
<accession>B3DNH9</accession>
<dbReference type="ExpressionAtlas" id="B3DNH9">
    <property type="expression patterns" value="baseline"/>
</dbReference>
<feature type="non-terminal residue" evidence="1">
    <location>
        <position position="1"/>
    </location>
</feature>
<dbReference type="OrthoDB" id="9970237at2759"/>
<gene>
    <name evidence="1" type="primary">CG34148-RA</name>
</gene>
<organism evidence="1">
    <name type="scientific">Drosophila melanogaster</name>
    <name type="common">Fruit fly</name>
    <dbReference type="NCBI Taxonomy" id="7227"/>
    <lineage>
        <taxon>Eukaryota</taxon>
        <taxon>Metazoa</taxon>
        <taxon>Ecdysozoa</taxon>
        <taxon>Arthropoda</taxon>
        <taxon>Hexapoda</taxon>
        <taxon>Insecta</taxon>
        <taxon>Pterygota</taxon>
        <taxon>Neoptera</taxon>
        <taxon>Endopterygota</taxon>
        <taxon>Diptera</taxon>
        <taxon>Brachycera</taxon>
        <taxon>Muscomorpha</taxon>
        <taxon>Ephydroidea</taxon>
        <taxon>Drosophilidae</taxon>
        <taxon>Drosophila</taxon>
        <taxon>Sophophora</taxon>
    </lineage>
</organism>
<dbReference type="Bgee" id="FBgn0083984">
    <property type="expression patterns" value="Expressed in fat body cell in Malpighian tubule and 40 other cell types or tissues"/>
</dbReference>
<dbReference type="EMBL" id="BT032967">
    <property type="protein sequence ID" value="ACD99531.1"/>
    <property type="molecule type" value="mRNA"/>
</dbReference>
<evidence type="ECO:0000313" key="1">
    <source>
        <dbReference type="EMBL" id="ACD99531.1"/>
    </source>
</evidence>